<dbReference type="Proteomes" id="UP000694892">
    <property type="component" value="Chromosome 3S"/>
</dbReference>
<evidence type="ECO:0000313" key="1">
    <source>
        <dbReference type="EMBL" id="OCT87091.1"/>
    </source>
</evidence>
<evidence type="ECO:0000313" key="2">
    <source>
        <dbReference type="Proteomes" id="UP000694892"/>
    </source>
</evidence>
<name>A0A974HRB9_XENLA</name>
<dbReference type="InterPro" id="IPR029168">
    <property type="entry name" value="REC114L"/>
</dbReference>
<accession>A0A974HRB9</accession>
<protein>
    <submittedName>
        <fullName evidence="1">Uncharacterized protein</fullName>
    </submittedName>
</protein>
<gene>
    <name evidence="1" type="ORF">XELAEV_18020785mg</name>
</gene>
<proteinExistence type="predicted"/>
<dbReference type="PANTHER" id="PTHR34921">
    <property type="entry name" value="MEIOTIC RECOMBINATION PROTEIN REC114"/>
    <property type="match status" value="1"/>
</dbReference>
<dbReference type="PANTHER" id="PTHR34921:SF1">
    <property type="entry name" value="MEIOTIC RECOMBINATION PROTEIN REC114"/>
    <property type="match status" value="1"/>
</dbReference>
<dbReference type="AlphaFoldDB" id="A0A974HRB9"/>
<dbReference type="EMBL" id="CM004471">
    <property type="protein sequence ID" value="OCT87091.1"/>
    <property type="molecule type" value="Genomic_DNA"/>
</dbReference>
<reference evidence="2" key="1">
    <citation type="journal article" date="2016" name="Nature">
        <title>Genome evolution in the allotetraploid frog Xenopus laevis.</title>
        <authorList>
            <person name="Session A.M."/>
            <person name="Uno Y."/>
            <person name="Kwon T."/>
            <person name="Chapman J.A."/>
            <person name="Toyoda A."/>
            <person name="Takahashi S."/>
            <person name="Fukui A."/>
            <person name="Hikosaka A."/>
            <person name="Suzuki A."/>
            <person name="Kondo M."/>
            <person name="van Heeringen S.J."/>
            <person name="Quigley I."/>
            <person name="Heinz S."/>
            <person name="Ogino H."/>
            <person name="Ochi H."/>
            <person name="Hellsten U."/>
            <person name="Lyons J.B."/>
            <person name="Simakov O."/>
            <person name="Putnam N."/>
            <person name="Stites J."/>
            <person name="Kuroki Y."/>
            <person name="Tanaka T."/>
            <person name="Michiue T."/>
            <person name="Watanabe M."/>
            <person name="Bogdanovic O."/>
            <person name="Lister R."/>
            <person name="Georgiou G."/>
            <person name="Paranjpe S.S."/>
            <person name="van Kruijsbergen I."/>
            <person name="Shu S."/>
            <person name="Carlson J."/>
            <person name="Kinoshita T."/>
            <person name="Ohta Y."/>
            <person name="Mawaribuchi S."/>
            <person name="Jenkins J."/>
            <person name="Grimwood J."/>
            <person name="Schmutz J."/>
            <person name="Mitros T."/>
            <person name="Mozaffari S.V."/>
            <person name="Suzuki Y."/>
            <person name="Haramoto Y."/>
            <person name="Yamamoto T.S."/>
            <person name="Takagi C."/>
            <person name="Heald R."/>
            <person name="Miller K."/>
            <person name="Haudenschild C."/>
            <person name="Kitzman J."/>
            <person name="Nakayama T."/>
            <person name="Izutsu Y."/>
            <person name="Robert J."/>
            <person name="Fortriede J."/>
            <person name="Burns K."/>
            <person name="Lotay V."/>
            <person name="Karimi K."/>
            <person name="Yasuoka Y."/>
            <person name="Dichmann D.S."/>
            <person name="Flajnik M.F."/>
            <person name="Houston D.W."/>
            <person name="Shendure J."/>
            <person name="DuPasquier L."/>
            <person name="Vize P.D."/>
            <person name="Zorn A.M."/>
            <person name="Ito M."/>
            <person name="Marcotte E.M."/>
            <person name="Wallingford J.B."/>
            <person name="Ito Y."/>
            <person name="Asashima M."/>
            <person name="Ueno N."/>
            <person name="Matsuda Y."/>
            <person name="Veenstra G.J."/>
            <person name="Fujiyama A."/>
            <person name="Harland R.M."/>
            <person name="Taira M."/>
            <person name="Rokhsar D.S."/>
        </authorList>
    </citation>
    <scope>NUCLEOTIDE SEQUENCE [LARGE SCALE GENOMIC DNA]</scope>
    <source>
        <strain evidence="2">J</strain>
    </source>
</reference>
<dbReference type="Pfam" id="PF15165">
    <property type="entry name" value="REC114-like"/>
    <property type="match status" value="2"/>
</dbReference>
<sequence length="165" mass="18834">MERTVLNGGKWEFKQYGRLKEAGQSEETASWKIFQSSEESGRLTLTILNTGHFFISQEHTMLEGFSLISAQTCLRKSDLLLLESNAKNLQMYVDVQNGSLMESSERYTEGRLTSKQIAQSVLNKHRKELDTSENLVLSSEEFLLDQHFPAFAESVEKELHKVAEN</sequence>
<organism evidence="1 2">
    <name type="scientific">Xenopus laevis</name>
    <name type="common">African clawed frog</name>
    <dbReference type="NCBI Taxonomy" id="8355"/>
    <lineage>
        <taxon>Eukaryota</taxon>
        <taxon>Metazoa</taxon>
        <taxon>Chordata</taxon>
        <taxon>Craniata</taxon>
        <taxon>Vertebrata</taxon>
        <taxon>Euteleostomi</taxon>
        <taxon>Amphibia</taxon>
        <taxon>Batrachia</taxon>
        <taxon>Anura</taxon>
        <taxon>Pipoidea</taxon>
        <taxon>Pipidae</taxon>
        <taxon>Xenopodinae</taxon>
        <taxon>Xenopus</taxon>
        <taxon>Xenopus</taxon>
    </lineage>
</organism>